<accession>A0A645A3Z9</accession>
<feature type="region of interest" description="Disordered" evidence="1">
    <location>
        <begin position="102"/>
        <end position="128"/>
    </location>
</feature>
<name>A0A645A3Z9_9ZZZZ</name>
<reference evidence="2" key="1">
    <citation type="submission" date="2019-08" db="EMBL/GenBank/DDBJ databases">
        <authorList>
            <person name="Kucharzyk K."/>
            <person name="Murdoch R.W."/>
            <person name="Higgins S."/>
            <person name="Loffler F."/>
        </authorList>
    </citation>
    <scope>NUCLEOTIDE SEQUENCE</scope>
</reference>
<sequence>MQYDVFLRLAKFPRVNPVGYFLHLGAGIITPAGVVSKGPEPCAQQFGKHSDLIRDIRGRRRICGAYLTYYPANVLLKMQLAEVVRAFNDMFHPVAHCGDTVGGEAKRPDKPFRTGRGEGLRSRGFRNGEPQLRRGRQVFLFKRHLHFSERRIKGFRVFPGNGRRHRGLARYRGAKVSAGNIGYQHAQRFAAPKDTPDENDGVSVAAVDIFTGMPPREPRKPYRSAYMTAVQRYPFDRKRELGGHSPAASQHDLVVGGVVDIYHPARRKKAPVDRERPAQVLLLRRGKNSLDTRMREAVRLKDRHYQSHTDAVVGSQRRLASGRDHIPVYLIRNGIFFKIMLIRRRLLTDHIHMRLEDDGSRRLVPRRSLLADHHVKMFVLRGFQSKPARPLAEIIADLFLVEAAVRNAAEPREMTYGPVLKQLHLVRKHGLPPL</sequence>
<comment type="caution">
    <text evidence="2">The sequence shown here is derived from an EMBL/GenBank/DDBJ whole genome shotgun (WGS) entry which is preliminary data.</text>
</comment>
<evidence type="ECO:0000256" key="1">
    <source>
        <dbReference type="SAM" id="MobiDB-lite"/>
    </source>
</evidence>
<dbReference type="EMBL" id="VSSQ01011676">
    <property type="protein sequence ID" value="MPM47438.1"/>
    <property type="molecule type" value="Genomic_DNA"/>
</dbReference>
<dbReference type="AlphaFoldDB" id="A0A645A3Z9"/>
<feature type="compositionally biased region" description="Basic and acidic residues" evidence="1">
    <location>
        <begin position="104"/>
        <end position="121"/>
    </location>
</feature>
<evidence type="ECO:0000313" key="2">
    <source>
        <dbReference type="EMBL" id="MPM47438.1"/>
    </source>
</evidence>
<organism evidence="2">
    <name type="scientific">bioreactor metagenome</name>
    <dbReference type="NCBI Taxonomy" id="1076179"/>
    <lineage>
        <taxon>unclassified sequences</taxon>
        <taxon>metagenomes</taxon>
        <taxon>ecological metagenomes</taxon>
    </lineage>
</organism>
<gene>
    <name evidence="2" type="ORF">SDC9_94148</name>
</gene>
<protein>
    <submittedName>
        <fullName evidence="2">Uncharacterized protein</fullName>
    </submittedName>
</protein>
<proteinExistence type="predicted"/>